<keyword evidence="3" id="KW-1185">Reference proteome</keyword>
<dbReference type="InterPro" id="IPR041685">
    <property type="entry name" value="AAA_GajA/Old/RecF-like"/>
</dbReference>
<comment type="caution">
    <text evidence="2">The sequence shown here is derived from an EMBL/GenBank/DDBJ whole genome shotgun (WGS) entry which is preliminary data.</text>
</comment>
<dbReference type="Proteomes" id="UP000070589">
    <property type="component" value="Unassembled WGS sequence"/>
</dbReference>
<evidence type="ECO:0000313" key="2">
    <source>
        <dbReference type="EMBL" id="KXA89991.1"/>
    </source>
</evidence>
<feature type="domain" description="Endonuclease GajA/Old nuclease/RecF-like AAA" evidence="1">
    <location>
        <begin position="1"/>
        <end position="122"/>
    </location>
</feature>
<reference evidence="2 3" key="1">
    <citation type="journal article" date="2016" name="Sci. Rep.">
        <title>Metabolic traits of an uncultured archaeal lineage -MSBL1- from brine pools of the Red Sea.</title>
        <authorList>
            <person name="Mwirichia R."/>
            <person name="Alam I."/>
            <person name="Rashid M."/>
            <person name="Vinu M."/>
            <person name="Ba-Alawi W."/>
            <person name="Anthony Kamau A."/>
            <person name="Kamanda Ngugi D."/>
            <person name="Goker M."/>
            <person name="Klenk H.P."/>
            <person name="Bajic V."/>
            <person name="Stingl U."/>
        </authorList>
    </citation>
    <scope>NUCLEOTIDE SEQUENCE [LARGE SCALE GENOMIC DNA]</scope>
    <source>
        <strain evidence="2">SCGC-AAA259D14</strain>
    </source>
</reference>
<name>A0A133U731_9EURY</name>
<dbReference type="PANTHER" id="PTHR43581">
    <property type="entry name" value="ATP/GTP PHOSPHATASE"/>
    <property type="match status" value="1"/>
</dbReference>
<evidence type="ECO:0000259" key="1">
    <source>
        <dbReference type="Pfam" id="PF13175"/>
    </source>
</evidence>
<dbReference type="PANTHER" id="PTHR43581:SF4">
    <property type="entry name" value="ATP_GTP PHOSPHATASE"/>
    <property type="match status" value="1"/>
</dbReference>
<dbReference type="EMBL" id="LHXL01000016">
    <property type="protein sequence ID" value="KXA89991.1"/>
    <property type="molecule type" value="Genomic_DNA"/>
</dbReference>
<dbReference type="Gene3D" id="3.40.50.300">
    <property type="entry name" value="P-loop containing nucleotide triphosphate hydrolases"/>
    <property type="match status" value="1"/>
</dbReference>
<accession>A0A133U731</accession>
<evidence type="ECO:0000313" key="3">
    <source>
        <dbReference type="Proteomes" id="UP000070589"/>
    </source>
</evidence>
<dbReference type="SUPFAM" id="SSF52540">
    <property type="entry name" value="P-loop containing nucleoside triphosphate hydrolases"/>
    <property type="match status" value="1"/>
</dbReference>
<gene>
    <name evidence="2" type="ORF">AKJ62_01910</name>
</gene>
<proteinExistence type="predicted"/>
<protein>
    <recommendedName>
        <fullName evidence="1">Endonuclease GajA/Old nuclease/RecF-like AAA domain-containing protein</fullName>
    </recommendedName>
</protein>
<dbReference type="InterPro" id="IPR027417">
    <property type="entry name" value="P-loop_NTPase"/>
</dbReference>
<sequence length="164" mass="19723">MKVSEIDIKNYRSLRDVNISTEEILALIGRNNVGKSNVIKALRLFFEGSTRWMDEECYFNCETEEPIRIQIRFEELNDWEKEIWEDSLPSWYDKEKLVLGKEFICTDPDSMDIEKENFVVLKIPEPEWLLLTFYNTLLFNLLTKLLWVKTSWGSLFHTFRIKIW</sequence>
<dbReference type="Pfam" id="PF13175">
    <property type="entry name" value="AAA_15"/>
    <property type="match status" value="1"/>
</dbReference>
<organism evidence="2 3">
    <name type="scientific">candidate division MSBL1 archaeon SCGC-AAA259D14</name>
    <dbReference type="NCBI Taxonomy" id="1698261"/>
    <lineage>
        <taxon>Archaea</taxon>
        <taxon>Methanobacteriati</taxon>
        <taxon>Methanobacteriota</taxon>
        <taxon>candidate division MSBL1</taxon>
    </lineage>
</organism>
<dbReference type="InterPro" id="IPR051396">
    <property type="entry name" value="Bact_Antivir_Def_Nuclease"/>
</dbReference>
<dbReference type="AlphaFoldDB" id="A0A133U731"/>